<accession>A0ABV6ARH5</accession>
<dbReference type="SMART" id="SM00382">
    <property type="entry name" value="AAA"/>
    <property type="match status" value="1"/>
</dbReference>
<name>A0ABV6ARH5_9HYPH</name>
<dbReference type="InterPro" id="IPR017871">
    <property type="entry name" value="ABC_transporter-like_CS"/>
</dbReference>
<comment type="similarity">
    <text evidence="1">Belongs to the ABC transporter superfamily.</text>
</comment>
<evidence type="ECO:0000256" key="2">
    <source>
        <dbReference type="ARBA" id="ARBA00022448"/>
    </source>
</evidence>
<proteinExistence type="inferred from homology"/>
<comment type="caution">
    <text evidence="6">The sequence shown here is derived from an EMBL/GenBank/DDBJ whole genome shotgun (WGS) entry which is preliminary data.</text>
</comment>
<evidence type="ECO:0000256" key="3">
    <source>
        <dbReference type="ARBA" id="ARBA00022741"/>
    </source>
</evidence>
<dbReference type="PANTHER" id="PTHR42788:SF13">
    <property type="entry name" value="ALIPHATIC SULFONATES IMPORT ATP-BINDING PROTEIN SSUB"/>
    <property type="match status" value="1"/>
</dbReference>
<dbReference type="InterPro" id="IPR050166">
    <property type="entry name" value="ABC_transporter_ATP-bind"/>
</dbReference>
<dbReference type="PROSITE" id="PS50893">
    <property type="entry name" value="ABC_TRANSPORTER_2"/>
    <property type="match status" value="1"/>
</dbReference>
<sequence>MTLFQVSSVDKIYPGTPPVVALQDISLTIEQGEFIVFLGPSGCGKSTLLELLSGLQQPSDGQVAFHGEPIEGPHHSLGVVFQDASLLPWRTIEDNVSFGLELAGIGKAQRNETARHYLDKVGLTGFAEKYPHQLSGGMRQRAGIARALSTEPEVLLMDEPFGAVDHITRIKLQEELIGLWQENRRTIVFVTHDVGEAAFLADRIVLFSPRPGRVHTIFDVELPRPRRRGDLELLKLESKIYDTLHAVEQESRPSGTSA</sequence>
<dbReference type="SUPFAM" id="SSF52540">
    <property type="entry name" value="P-loop containing nucleoside triphosphate hydrolases"/>
    <property type="match status" value="1"/>
</dbReference>
<dbReference type="InterPro" id="IPR003439">
    <property type="entry name" value="ABC_transporter-like_ATP-bd"/>
</dbReference>
<dbReference type="EMBL" id="JBHMAA010000030">
    <property type="protein sequence ID" value="MFB9951908.1"/>
    <property type="molecule type" value="Genomic_DNA"/>
</dbReference>
<organism evidence="6 7">
    <name type="scientific">Rhizobium puerariae</name>
    <dbReference type="NCBI Taxonomy" id="1585791"/>
    <lineage>
        <taxon>Bacteria</taxon>
        <taxon>Pseudomonadati</taxon>
        <taxon>Pseudomonadota</taxon>
        <taxon>Alphaproteobacteria</taxon>
        <taxon>Hyphomicrobiales</taxon>
        <taxon>Rhizobiaceae</taxon>
        <taxon>Rhizobium/Agrobacterium group</taxon>
        <taxon>Rhizobium</taxon>
    </lineage>
</organism>
<evidence type="ECO:0000259" key="5">
    <source>
        <dbReference type="PROSITE" id="PS50893"/>
    </source>
</evidence>
<dbReference type="PANTHER" id="PTHR42788">
    <property type="entry name" value="TAURINE IMPORT ATP-BINDING PROTEIN-RELATED"/>
    <property type="match status" value="1"/>
</dbReference>
<dbReference type="CDD" id="cd03293">
    <property type="entry name" value="ABC_NrtD_SsuB_transporters"/>
    <property type="match status" value="1"/>
</dbReference>
<dbReference type="PROSITE" id="PS00211">
    <property type="entry name" value="ABC_TRANSPORTER_1"/>
    <property type="match status" value="1"/>
</dbReference>
<evidence type="ECO:0000256" key="4">
    <source>
        <dbReference type="ARBA" id="ARBA00022840"/>
    </source>
</evidence>
<evidence type="ECO:0000313" key="6">
    <source>
        <dbReference type="EMBL" id="MFB9951908.1"/>
    </source>
</evidence>
<dbReference type="RefSeq" id="WP_377264730.1">
    <property type="nucleotide sequence ID" value="NZ_JBHMAA010000030.1"/>
</dbReference>
<feature type="domain" description="ABC transporter" evidence="5">
    <location>
        <begin position="4"/>
        <end position="234"/>
    </location>
</feature>
<keyword evidence="2" id="KW-0813">Transport</keyword>
<dbReference type="Proteomes" id="UP001589692">
    <property type="component" value="Unassembled WGS sequence"/>
</dbReference>
<keyword evidence="3" id="KW-0547">Nucleotide-binding</keyword>
<keyword evidence="7" id="KW-1185">Reference proteome</keyword>
<dbReference type="Pfam" id="PF00005">
    <property type="entry name" value="ABC_tran"/>
    <property type="match status" value="1"/>
</dbReference>
<dbReference type="InterPro" id="IPR027417">
    <property type="entry name" value="P-loop_NTPase"/>
</dbReference>
<evidence type="ECO:0000313" key="7">
    <source>
        <dbReference type="Proteomes" id="UP001589692"/>
    </source>
</evidence>
<dbReference type="GO" id="GO:0005524">
    <property type="term" value="F:ATP binding"/>
    <property type="evidence" value="ECO:0007669"/>
    <property type="project" value="UniProtKB-KW"/>
</dbReference>
<keyword evidence="4 6" id="KW-0067">ATP-binding</keyword>
<protein>
    <submittedName>
        <fullName evidence="6">ABC transporter ATP-binding protein</fullName>
    </submittedName>
</protein>
<evidence type="ECO:0000256" key="1">
    <source>
        <dbReference type="ARBA" id="ARBA00005417"/>
    </source>
</evidence>
<gene>
    <name evidence="6" type="ORF">ACFFP0_23920</name>
</gene>
<dbReference type="Gene3D" id="3.40.50.300">
    <property type="entry name" value="P-loop containing nucleotide triphosphate hydrolases"/>
    <property type="match status" value="1"/>
</dbReference>
<dbReference type="InterPro" id="IPR003593">
    <property type="entry name" value="AAA+_ATPase"/>
</dbReference>
<reference evidence="6 7" key="1">
    <citation type="submission" date="2024-09" db="EMBL/GenBank/DDBJ databases">
        <authorList>
            <person name="Sun Q."/>
            <person name="Mori K."/>
        </authorList>
    </citation>
    <scope>NUCLEOTIDE SEQUENCE [LARGE SCALE GENOMIC DNA]</scope>
    <source>
        <strain evidence="6 7">TBRC 4938</strain>
    </source>
</reference>